<gene>
    <name evidence="5" type="ORF">CXR27_12600</name>
</gene>
<organism evidence="5 6">
    <name type="scientific">Brevibacterium aurantiacum</name>
    <dbReference type="NCBI Taxonomy" id="273384"/>
    <lineage>
        <taxon>Bacteria</taxon>
        <taxon>Bacillati</taxon>
        <taxon>Actinomycetota</taxon>
        <taxon>Actinomycetes</taxon>
        <taxon>Micrococcales</taxon>
        <taxon>Brevibacteriaceae</taxon>
        <taxon>Brevibacterium</taxon>
    </lineage>
</organism>
<keyword evidence="1" id="KW-0227">DNA damage</keyword>
<protein>
    <recommendedName>
        <fullName evidence="4">PD-(D/E)XK endonuclease-like domain-containing protein</fullName>
    </recommendedName>
</protein>
<dbReference type="EMBL" id="CP025334">
    <property type="protein sequence ID" value="AZT97739.1"/>
    <property type="molecule type" value="Genomic_DNA"/>
</dbReference>
<dbReference type="Pfam" id="PF12705">
    <property type="entry name" value="PDDEXK_1"/>
    <property type="match status" value="1"/>
</dbReference>
<accession>A0A3T0DS08</accession>
<reference evidence="5 6" key="1">
    <citation type="submission" date="2017-12" db="EMBL/GenBank/DDBJ databases">
        <authorList>
            <person name="Levesque S."/>
        </authorList>
    </citation>
    <scope>NUCLEOTIDE SEQUENCE [LARGE SCALE GENOMIC DNA]</scope>
    <source>
        <strain evidence="5 6">SMQ-1420</strain>
    </source>
</reference>
<keyword evidence="2" id="KW-0067">ATP-binding</keyword>
<dbReference type="GO" id="GO:0006281">
    <property type="term" value="P:DNA repair"/>
    <property type="evidence" value="ECO:0007669"/>
    <property type="project" value="UniProtKB-KW"/>
</dbReference>
<evidence type="ECO:0000256" key="3">
    <source>
        <dbReference type="ARBA" id="ARBA00023204"/>
    </source>
</evidence>
<keyword evidence="2" id="KW-0547">Nucleotide-binding</keyword>
<keyword evidence="2" id="KW-0378">Hydrolase</keyword>
<evidence type="ECO:0000313" key="5">
    <source>
        <dbReference type="EMBL" id="AZT97739.1"/>
    </source>
</evidence>
<name>A0A3T0DS08_BREAU</name>
<reference evidence="5 6" key="2">
    <citation type="submission" date="2019-01" db="EMBL/GenBank/DDBJ databases">
        <title>Comparative genomic analysis of Brevibacterium aurantiacum sheds light on its evolution and its adaptation to smear-ripened cheeses.</title>
        <authorList>
            <person name="Moineau S."/>
        </authorList>
    </citation>
    <scope>NUCLEOTIDE SEQUENCE [LARGE SCALE GENOMIC DNA]</scope>
    <source>
        <strain evidence="5 6">SMQ-1420</strain>
    </source>
</reference>
<dbReference type="InterPro" id="IPR038726">
    <property type="entry name" value="PDDEXK_AddAB-type"/>
</dbReference>
<keyword evidence="2" id="KW-0347">Helicase</keyword>
<dbReference type="RefSeq" id="WP_127362186.1">
    <property type="nucleotide sequence ID" value="NZ_CP025334.1"/>
</dbReference>
<evidence type="ECO:0000313" key="6">
    <source>
        <dbReference type="Proteomes" id="UP000282731"/>
    </source>
</evidence>
<keyword evidence="3" id="KW-0234">DNA repair</keyword>
<sequence>MHIKFGWALDRAPWRSQNSVDSTGTTTSPAGTTVVTGPLGLLGILQTRLGTTRPALNRPVRVAQYRSLMAEVDHPWYRRSFATDPWNTAHQLLRLRDDAIEAGWQPAADTETYAEHPRLEALAAVEQLVHLGPAHDPAASLTPGRADDLREVLTLIRHHGPNWPLGIDTIEMQDRLTDLPHTWQNILEALNVAGVTITEASPHSGVPELTVVRGPDEWSTAEAAARWLSNAPDRDKLCIISGGSTTVFDHELARRGTPTLGIARRSATSPSGQVLPVFLSAILPPTDIRRVAEFLSLSFGASDSEASAKTLVPRSVSTPLLNALTTEPGISGDPDSAWMRALRDLHNQAGTEPVTRAKTAETAHNIDRLIRLSPPVIDNDFIDLATLQPALDWLAGRLRALAHYPGDAMQAINNTSDFITEATSHLSAFRDALAQLHAERLRVRELFDIADACAPAAPHTIAEAVAAKWTVVSEPSEVPDDCETILWWSSHRSDGEETEIWDPEEAAALSRSGAQISSAAERERLRQAAALRGLHHATTLICFCPDRIRGEETSLHPVLSRLAENIATAHPERFTSTDVDSVLGDTSVARPVPTLHEAETWRLCDASTTLDEVTLETTTPPSTISRSLDADFTHLLPEKLSFTQIEQLLSDPLGWTLERTIGIRHGFSSEVPTGNRMIGTFVHAIVENLVTRGAAANGSLPTTPMIADIFDRFVPRFASELLLPGQKARLGTIRSTVLASLTSLFTALQNRGITLTGAEADFTHAWELTIGGSPRNVELGGMRDLEGTFDDGRPAIIDLKWSNSGKRYRTMIDEGEAAQLSVYSRTAEAGGDGDPLTAYFLLKQGRFVCTDSALDPDFTGGAEATDDNEADFGRDPAGLWPRIEASVEDALTKIATGDFESLSADVYADFGITPEEKSTDLNKEIKAIKDAASAEGRLFIDKPQRFSAFNIIYGIAGDHS</sequence>
<dbReference type="GO" id="GO:0004386">
    <property type="term" value="F:helicase activity"/>
    <property type="evidence" value="ECO:0007669"/>
    <property type="project" value="UniProtKB-KW"/>
</dbReference>
<dbReference type="Proteomes" id="UP000282731">
    <property type="component" value="Chromosome"/>
</dbReference>
<dbReference type="AlphaFoldDB" id="A0A3T0DS08"/>
<proteinExistence type="predicted"/>
<feature type="domain" description="PD-(D/E)XK endonuclease-like" evidence="4">
    <location>
        <begin position="640"/>
        <end position="899"/>
    </location>
</feature>
<evidence type="ECO:0000259" key="4">
    <source>
        <dbReference type="Pfam" id="PF12705"/>
    </source>
</evidence>
<evidence type="ECO:0000256" key="2">
    <source>
        <dbReference type="ARBA" id="ARBA00022806"/>
    </source>
</evidence>
<evidence type="ECO:0000256" key="1">
    <source>
        <dbReference type="ARBA" id="ARBA00022763"/>
    </source>
</evidence>